<accession>A0A9P8L5E2</accession>
<dbReference type="EMBL" id="JAGHQM010001594">
    <property type="protein sequence ID" value="KAH0553118.1"/>
    <property type="molecule type" value="Genomic_DNA"/>
</dbReference>
<dbReference type="Proteomes" id="UP000750711">
    <property type="component" value="Unassembled WGS sequence"/>
</dbReference>
<keyword evidence="5" id="KW-1185">Reference proteome</keyword>
<dbReference type="InterPro" id="IPR036770">
    <property type="entry name" value="Ankyrin_rpt-contain_sf"/>
</dbReference>
<dbReference type="InterPro" id="IPR007111">
    <property type="entry name" value="NACHT_NTPase"/>
</dbReference>
<keyword evidence="1" id="KW-0677">Repeat</keyword>
<comment type="caution">
    <text evidence="4">The sequence shown here is derived from an EMBL/GenBank/DDBJ whole genome shotgun (WGS) entry which is preliminary data.</text>
</comment>
<dbReference type="AlphaFoldDB" id="A0A9P8L5E2"/>
<evidence type="ECO:0000313" key="5">
    <source>
        <dbReference type="Proteomes" id="UP000750711"/>
    </source>
</evidence>
<evidence type="ECO:0000256" key="1">
    <source>
        <dbReference type="ARBA" id="ARBA00022737"/>
    </source>
</evidence>
<evidence type="ECO:0000259" key="3">
    <source>
        <dbReference type="PROSITE" id="PS50837"/>
    </source>
</evidence>
<name>A0A9P8L5E2_9PEZI</name>
<dbReference type="SUPFAM" id="SSF52540">
    <property type="entry name" value="P-loop containing nucleoside triphosphate hydrolases"/>
    <property type="match status" value="1"/>
</dbReference>
<dbReference type="Gene3D" id="1.25.40.20">
    <property type="entry name" value="Ankyrin repeat-containing domain"/>
    <property type="match status" value="1"/>
</dbReference>
<dbReference type="Pfam" id="PF24883">
    <property type="entry name" value="NPHP3_N"/>
    <property type="match status" value="1"/>
</dbReference>
<feature type="domain" description="NACHT" evidence="3">
    <location>
        <begin position="217"/>
        <end position="361"/>
    </location>
</feature>
<evidence type="ECO:0000313" key="4">
    <source>
        <dbReference type="EMBL" id="KAH0553118.1"/>
    </source>
</evidence>
<dbReference type="PROSITE" id="PS50837">
    <property type="entry name" value="NACHT"/>
    <property type="match status" value="1"/>
</dbReference>
<proteinExistence type="predicted"/>
<dbReference type="InterPro" id="IPR027417">
    <property type="entry name" value="P-loop_NTPase"/>
</dbReference>
<feature type="repeat" description="ANK" evidence="2">
    <location>
        <begin position="731"/>
        <end position="763"/>
    </location>
</feature>
<sequence length="911" mass="102603">MDPLSIVASVAAIIQITDRIISICKSYITTVKDAPRDLRMIMIETGSIRIVLEVLESLASGEINEDSSIILKNLKNSGGLLEGCGQALATLDSLFPAAECKSPDSKRRKTLLSLKNLAWPLKQSKARKLLEDIGRYKESICLTLTTESVHDIKTIKCGVQRLDDVLSDEQHERILKWLIATDPSSNHVAACNLHEPHTGTWLTRSPDYKRWMEGSIRFLWLHGIPGSGKTVLTSFIIEEVKKFCSSSTSNNSAWAYYYFYFKREKDEAPQFLRWVINQLCRQSKYIPMEVRRLYSDGCEPTTESLLVALAAVLKRFQRVYLLLDALDESSNRPSLLDVLVNISSTSVGNCFQKLTILAASRKELDIERALKNISTDISLQNCWVDEDICLYIQNHIREDRKLNRWPEALRADIEAALAKGAQGMDVFTIILDILGRLKSTREIRAALDQLPKTLDETYERIFAGIPTEHVKFARRALHLLAFDFQIYSLEELAEAVIVDDASCTFIPGDRFVDPTDILEICTCLIIYDRDAGTQVRLAHYSVKEYLTSERMKATEFKTSEITANILAAKTCITYYLNLDYRALEKKKYNGPYVISGVQERASHDRDHFRWNIGESFPLVWVAENFDRFVKISGNDDVVNDLVLKLLNPGLPHFEAWFNLYALFDESDIEIPEWKMPQAAQLTITLAYLCWFDFQPAAKALLERQSRSLDLNAQLYSEMLLSDTGDILIEESNISLLHLAVALGREGFAELLVTKGINTNAISSYGVTALNFALAPGTGSGIRQRMVDLLLKGNADPNPHSAPRTPLQDAIVYQANAERIVEVVRMLLDAGADANAIGDDTAIIAEIQSFAQCYGEDPTAILNRGERDNYKTPLRLLEEGKCYLPQDLFDSVRELLIKSGAKSLYLPPDNKH</sequence>
<gene>
    <name evidence="4" type="ORF">GP486_006694</name>
</gene>
<dbReference type="InterPro" id="IPR056884">
    <property type="entry name" value="NPHP3-like_N"/>
</dbReference>
<dbReference type="PROSITE" id="PS50088">
    <property type="entry name" value="ANK_REPEAT"/>
    <property type="match status" value="1"/>
</dbReference>
<reference evidence="4" key="1">
    <citation type="submission" date="2021-03" db="EMBL/GenBank/DDBJ databases">
        <title>Comparative genomics and phylogenomic investigation of the class Geoglossomycetes provide insights into ecological specialization and systematics.</title>
        <authorList>
            <person name="Melie T."/>
            <person name="Pirro S."/>
            <person name="Miller A.N."/>
            <person name="Quandt A."/>
        </authorList>
    </citation>
    <scope>NUCLEOTIDE SEQUENCE</scope>
    <source>
        <strain evidence="4">CAQ_001_2017</strain>
    </source>
</reference>
<protein>
    <recommendedName>
        <fullName evidence="3">NACHT domain-containing protein</fullName>
    </recommendedName>
</protein>
<dbReference type="SUPFAM" id="SSF48403">
    <property type="entry name" value="Ankyrin repeat"/>
    <property type="match status" value="1"/>
</dbReference>
<dbReference type="Gene3D" id="3.40.50.300">
    <property type="entry name" value="P-loop containing nucleotide triphosphate hydrolases"/>
    <property type="match status" value="1"/>
</dbReference>
<organism evidence="4 5">
    <name type="scientific">Trichoglossum hirsutum</name>
    <dbReference type="NCBI Taxonomy" id="265104"/>
    <lineage>
        <taxon>Eukaryota</taxon>
        <taxon>Fungi</taxon>
        <taxon>Dikarya</taxon>
        <taxon>Ascomycota</taxon>
        <taxon>Pezizomycotina</taxon>
        <taxon>Geoglossomycetes</taxon>
        <taxon>Geoglossales</taxon>
        <taxon>Geoglossaceae</taxon>
        <taxon>Trichoglossum</taxon>
    </lineage>
</organism>
<evidence type="ECO:0000256" key="2">
    <source>
        <dbReference type="PROSITE-ProRule" id="PRU00023"/>
    </source>
</evidence>
<dbReference type="PANTHER" id="PTHR10039:SF16">
    <property type="entry name" value="GPI INOSITOL-DEACYLASE"/>
    <property type="match status" value="1"/>
</dbReference>
<dbReference type="PANTHER" id="PTHR10039">
    <property type="entry name" value="AMELOGENIN"/>
    <property type="match status" value="1"/>
</dbReference>
<keyword evidence="2" id="KW-0040">ANK repeat</keyword>
<dbReference type="Pfam" id="PF12796">
    <property type="entry name" value="Ank_2"/>
    <property type="match status" value="1"/>
</dbReference>
<dbReference type="SMART" id="SM00248">
    <property type="entry name" value="ANK"/>
    <property type="match status" value="3"/>
</dbReference>
<dbReference type="InterPro" id="IPR002110">
    <property type="entry name" value="Ankyrin_rpt"/>
</dbReference>